<comment type="caution">
    <text evidence="1">The sequence shown here is derived from an EMBL/GenBank/DDBJ whole genome shotgun (WGS) entry which is preliminary data.</text>
</comment>
<proteinExistence type="predicted"/>
<evidence type="ECO:0000313" key="1">
    <source>
        <dbReference type="EMBL" id="KAJ2811930.1"/>
    </source>
</evidence>
<accession>A0ACC1LLI2</accession>
<keyword evidence="2" id="KW-1185">Reference proteome</keyword>
<protein>
    <submittedName>
        <fullName evidence="1">Uncharacterized protein</fullName>
    </submittedName>
</protein>
<dbReference type="EMBL" id="JANBUP010000327">
    <property type="protein sequence ID" value="KAJ2811930.1"/>
    <property type="molecule type" value="Genomic_DNA"/>
</dbReference>
<reference evidence="1" key="1">
    <citation type="submission" date="2022-07" db="EMBL/GenBank/DDBJ databases">
        <title>Phylogenomic reconstructions and comparative analyses of Kickxellomycotina fungi.</title>
        <authorList>
            <person name="Reynolds N.K."/>
            <person name="Stajich J.E."/>
            <person name="Barry K."/>
            <person name="Grigoriev I.V."/>
            <person name="Crous P."/>
            <person name="Smith M.E."/>
        </authorList>
    </citation>
    <scope>NUCLEOTIDE SEQUENCE</scope>
    <source>
        <strain evidence="1">CBS 102833</strain>
    </source>
</reference>
<name>A0ACC1LLI2_9FUNG</name>
<gene>
    <name evidence="1" type="ORF">H4S07_001747</name>
</gene>
<sequence>MQLKTHHTSALIQAQEFELTGLDIAQGDADINFVLFYCGTSKRHKKRPLPVGRLKASLLSAVQQFPIMLGRAVSSDSGLKVVVDPENLNWPDITEASVGNMSIASLQSNGFAWSHWPRTTHTVDLAQRASNPMVGVHIVRYVCGGISVHIKIRHLIVDGNGAWLFYSAWARLCREECKGYGGRELVCPRDGELLLLSRSSMISKLLMPISGQDAEYARVVRHVDQMSRFFDRVIERRLQAPSILSADTYDCNVRKFALTCDAVIRLKAVHGQLANCSPKHMPFVSAHNIMYVSTNDLVCAVFWRAITRAHYALDPGDPHTCMMLACDMRSRLGLPPTYTGNVSFPLVIHMDKSQMQQHTITDTATWIRQQFSVLSPAYVQYMSTVMAGHDAMQRLGSISHPSNSFFSASIVNGYPMFDMVDFGFGKPMHIDIPPYLTPGFSLWMPMRPTAQSVKAPTTVVDIALREDVYQLLLNDAEFIEYLEVVY</sequence>
<organism evidence="1 2">
    <name type="scientific">Coemansia furcata</name>
    <dbReference type="NCBI Taxonomy" id="417177"/>
    <lineage>
        <taxon>Eukaryota</taxon>
        <taxon>Fungi</taxon>
        <taxon>Fungi incertae sedis</taxon>
        <taxon>Zoopagomycota</taxon>
        <taxon>Kickxellomycotina</taxon>
        <taxon>Kickxellomycetes</taxon>
        <taxon>Kickxellales</taxon>
        <taxon>Kickxellaceae</taxon>
        <taxon>Coemansia</taxon>
    </lineage>
</organism>
<evidence type="ECO:0000313" key="2">
    <source>
        <dbReference type="Proteomes" id="UP001140096"/>
    </source>
</evidence>
<dbReference type="Proteomes" id="UP001140096">
    <property type="component" value="Unassembled WGS sequence"/>
</dbReference>